<keyword evidence="1" id="KW-0812">Transmembrane</keyword>
<dbReference type="EMBL" id="RQFA01000061">
    <property type="protein sequence ID" value="TGK31686.1"/>
    <property type="molecule type" value="Genomic_DNA"/>
</dbReference>
<evidence type="ECO:0000313" key="3">
    <source>
        <dbReference type="Proteomes" id="UP000298277"/>
    </source>
</evidence>
<dbReference type="Proteomes" id="UP000298277">
    <property type="component" value="Unassembled WGS sequence"/>
</dbReference>
<feature type="transmembrane region" description="Helical" evidence="1">
    <location>
        <begin position="12"/>
        <end position="30"/>
    </location>
</feature>
<evidence type="ECO:0000313" key="2">
    <source>
        <dbReference type="EMBL" id="TGK31686.1"/>
    </source>
</evidence>
<keyword evidence="1" id="KW-0472">Membrane</keyword>
<keyword evidence="1" id="KW-1133">Transmembrane helix</keyword>
<proteinExistence type="predicted"/>
<keyword evidence="3" id="KW-1185">Reference proteome</keyword>
<organism evidence="2 3">
    <name type="scientific">Leptospira gomenensis</name>
    <dbReference type="NCBI Taxonomy" id="2484974"/>
    <lineage>
        <taxon>Bacteria</taxon>
        <taxon>Pseudomonadati</taxon>
        <taxon>Spirochaetota</taxon>
        <taxon>Spirochaetia</taxon>
        <taxon>Leptospirales</taxon>
        <taxon>Leptospiraceae</taxon>
        <taxon>Leptospira</taxon>
    </lineage>
</organism>
<evidence type="ECO:0000256" key="1">
    <source>
        <dbReference type="SAM" id="Phobius"/>
    </source>
</evidence>
<protein>
    <submittedName>
        <fullName evidence="2">Uncharacterized protein</fullName>
    </submittedName>
</protein>
<name>A0A5F1Y990_9LEPT</name>
<accession>A0A5F1Y990</accession>
<dbReference type="OrthoDB" id="346130at2"/>
<comment type="caution">
    <text evidence="2">The sequence shown here is derived from an EMBL/GenBank/DDBJ whole genome shotgun (WGS) entry which is preliminary data.</text>
</comment>
<reference evidence="2" key="1">
    <citation type="journal article" date="2019" name="PLoS Negl. Trop. Dis.">
        <title>Revisiting the worldwide diversity of Leptospira species in the environment.</title>
        <authorList>
            <person name="Vincent A.T."/>
            <person name="Schiettekatte O."/>
            <person name="Bourhy P."/>
            <person name="Veyrier F.J."/>
            <person name="Picardeau M."/>
        </authorList>
    </citation>
    <scope>NUCLEOTIDE SEQUENCE [LARGE SCALE GENOMIC DNA]</scope>
    <source>
        <strain evidence="2">201800299</strain>
    </source>
</reference>
<dbReference type="AlphaFoldDB" id="A0A5F1Y990"/>
<dbReference type="RefSeq" id="WP_135592000.1">
    <property type="nucleotide sequence ID" value="NZ_RQEZ01000104.1"/>
</dbReference>
<gene>
    <name evidence="2" type="ORF">EHQ17_12945</name>
</gene>
<sequence length="377" mass="41621">MKQQIKEGCRIYARTLGLGLVSLIVILATIDCRTNKKESKELTDLLTWMSLVGGSNLKTRIIDSNLSSGIGASNASSLINPHTGQLVSNSLLQGIYFGELEVVAYDYRPGETDQIHNGMSGFVGPDWSYWVIAPSGYTAGRYNVLKVGDQINPDWYPPMYRQKITTDFEIDAFEINMDRVGIVYDDAFYGIHDYPAGIDGGTSETNILYKYPEWSKIPKHTCIPEFPGVPSSPIANTANVLFVRKDIVTTPVVVTTNYTVSPVDGSLISSIKYSSRTLTTEESEFLLSLVQQGTTRRSYDNLLVIPYEGPWKITQDGESDTANKIYSAKDAEILVKFDLSNALDTNPAETDLSVPKIRFASDGQNVPLGLKLEIVSK</sequence>